<dbReference type="KEGG" id="mal:MAGa0460"/>
<evidence type="ECO:0000256" key="2">
    <source>
        <dbReference type="ARBA" id="ARBA00022475"/>
    </source>
</evidence>
<protein>
    <submittedName>
        <fullName evidence="7">Uncharacterized protein</fullName>
    </submittedName>
</protein>
<evidence type="ECO:0000256" key="4">
    <source>
        <dbReference type="ARBA" id="ARBA00022989"/>
    </source>
</evidence>
<reference evidence="8" key="1">
    <citation type="journal article" date="2010" name="BMC Genomics">
        <title>Comparative genomic and proteomic analyses of two Mycoplasma agalactiae strains: clues to the macro- and micro-events that are shaping mycoplasma diversity.</title>
        <authorList>
            <person name="Nouvel L.X."/>
            <person name="Sirand-Pugnet P."/>
            <person name="Marenda M.S."/>
            <person name="Sagne E."/>
            <person name="Barbe V."/>
            <person name="Mangenot S."/>
            <person name="Schenowitz C."/>
            <person name="Jacob D."/>
            <person name="Barre A."/>
            <person name="Claverol S."/>
            <person name="Blanchard A."/>
            <person name="Citti C."/>
        </authorList>
    </citation>
    <scope>NUCLEOTIDE SEQUENCE [LARGE SCALE GENOMIC DNA]</scope>
    <source>
        <strain evidence="8">5632</strain>
    </source>
</reference>
<evidence type="ECO:0000256" key="5">
    <source>
        <dbReference type="ARBA" id="ARBA00023136"/>
    </source>
</evidence>
<sequence length="344" mass="39869">MNLYTNKNVKKMNRTYNKMLKKSLFSKNILSVKKTKTSLLEIVIKFFIKIIMLIAVPIRLKKNKNKLSELVGRVYKRFTSREFVFIPVSFAFYSLVSFIPIIMSVSVAISLIPGDFSSLFNDEILRRIIPGLESFINSIPQTWNAKTYILIITLFLASLIISSSGFGKFTYSINYIYKHETTGNYFFNRLKGFLIVVCIALYIFISSLLYLSVYKLFGVHKASDLGRSIYFYIVFSLYLMLNLYVGLSLLFKVSPAFKVPWSSLLPGVLIASLPTMVFITIFGYLTSLIDYYKFGIFGIFMYIALLVSTMSYFMYLGIITNAAFYKTFYSRYTVAKKIWFRKFY</sequence>
<accession>D3VQ32</accession>
<keyword evidence="4 6" id="KW-1133">Transmembrane helix</keyword>
<organism evidence="7 8">
    <name type="scientific">Mycoplasmopsis agalactiae</name>
    <name type="common">Mycoplasma agalactiae</name>
    <dbReference type="NCBI Taxonomy" id="2110"/>
    <lineage>
        <taxon>Bacteria</taxon>
        <taxon>Bacillati</taxon>
        <taxon>Mycoplasmatota</taxon>
        <taxon>Mycoplasmoidales</taxon>
        <taxon>Metamycoplasmataceae</taxon>
        <taxon>Mycoplasmopsis</taxon>
    </lineage>
</organism>
<dbReference type="InterPro" id="IPR017039">
    <property type="entry name" value="Virul_fac_BrkB"/>
</dbReference>
<dbReference type="eggNOG" id="COG1295">
    <property type="taxonomic scope" value="Bacteria"/>
</dbReference>
<dbReference type="GO" id="GO:0005886">
    <property type="term" value="C:plasma membrane"/>
    <property type="evidence" value="ECO:0007669"/>
    <property type="project" value="UniProtKB-SubCell"/>
</dbReference>
<dbReference type="RefSeq" id="WP_013021714.1">
    <property type="nucleotide sequence ID" value="NC_013948.1"/>
</dbReference>
<keyword evidence="2" id="KW-1003">Cell membrane</keyword>
<evidence type="ECO:0000256" key="1">
    <source>
        <dbReference type="ARBA" id="ARBA00004651"/>
    </source>
</evidence>
<dbReference type="Proteomes" id="UP000006902">
    <property type="component" value="Chromosome"/>
</dbReference>
<evidence type="ECO:0000313" key="8">
    <source>
        <dbReference type="Proteomes" id="UP000006902"/>
    </source>
</evidence>
<evidence type="ECO:0000256" key="3">
    <source>
        <dbReference type="ARBA" id="ARBA00022692"/>
    </source>
</evidence>
<feature type="transmembrane region" description="Helical" evidence="6">
    <location>
        <begin position="291"/>
        <end position="316"/>
    </location>
</feature>
<dbReference type="Pfam" id="PF03631">
    <property type="entry name" value="Virul_fac_BrkB"/>
    <property type="match status" value="1"/>
</dbReference>
<proteinExistence type="predicted"/>
<keyword evidence="3 6" id="KW-0812">Transmembrane</keyword>
<evidence type="ECO:0000313" key="7">
    <source>
        <dbReference type="EMBL" id="CBH40281.1"/>
    </source>
</evidence>
<evidence type="ECO:0000256" key="6">
    <source>
        <dbReference type="SAM" id="Phobius"/>
    </source>
</evidence>
<feature type="transmembrane region" description="Helical" evidence="6">
    <location>
        <begin position="192"/>
        <end position="217"/>
    </location>
</feature>
<feature type="transmembrane region" description="Helical" evidence="6">
    <location>
        <begin position="42"/>
        <end position="60"/>
    </location>
</feature>
<dbReference type="EMBL" id="FP671138">
    <property type="protein sequence ID" value="CBH40281.1"/>
    <property type="molecule type" value="Genomic_DNA"/>
</dbReference>
<feature type="transmembrane region" description="Helical" evidence="6">
    <location>
        <begin position="83"/>
        <end position="112"/>
    </location>
</feature>
<dbReference type="AlphaFoldDB" id="D3VQ32"/>
<keyword evidence="5 6" id="KW-0472">Membrane</keyword>
<feature type="transmembrane region" description="Helical" evidence="6">
    <location>
        <begin position="148"/>
        <end position="171"/>
    </location>
</feature>
<feature type="transmembrane region" description="Helical" evidence="6">
    <location>
        <begin position="263"/>
        <end position="285"/>
    </location>
</feature>
<feature type="transmembrane region" description="Helical" evidence="6">
    <location>
        <begin position="229"/>
        <end position="251"/>
    </location>
</feature>
<comment type="subcellular location">
    <subcellularLocation>
        <location evidence="1">Cell membrane</location>
        <topology evidence="1">Multi-pass membrane protein</topology>
    </subcellularLocation>
</comment>
<dbReference type="OrthoDB" id="397438at2"/>
<gene>
    <name evidence="7" type="ordered locus">MAGa0460</name>
</gene>
<name>D3VQ32_MYCAA</name>